<keyword evidence="3 6" id="KW-0812">Transmembrane</keyword>
<evidence type="ECO:0000256" key="5">
    <source>
        <dbReference type="ARBA" id="ARBA00023136"/>
    </source>
</evidence>
<feature type="transmembrane region" description="Helical" evidence="6">
    <location>
        <begin position="364"/>
        <end position="380"/>
    </location>
</feature>
<dbReference type="Pfam" id="PF02133">
    <property type="entry name" value="Transp_cyt_pur"/>
    <property type="match status" value="1"/>
</dbReference>
<evidence type="ECO:0000256" key="2">
    <source>
        <dbReference type="ARBA" id="ARBA00008974"/>
    </source>
</evidence>
<dbReference type="Gene3D" id="1.10.4160.10">
    <property type="entry name" value="Hydantoin permease"/>
    <property type="match status" value="1"/>
</dbReference>
<dbReference type="GO" id="GO:0005886">
    <property type="term" value="C:plasma membrane"/>
    <property type="evidence" value="ECO:0007669"/>
    <property type="project" value="TreeGrafter"/>
</dbReference>
<feature type="transmembrane region" description="Helical" evidence="6">
    <location>
        <begin position="82"/>
        <end position="107"/>
    </location>
</feature>
<dbReference type="InterPro" id="IPR045225">
    <property type="entry name" value="Uracil/uridine/allantoin_perm"/>
</dbReference>
<comment type="similarity">
    <text evidence="2">Belongs to the purine-cytosine permease (2.A.39) family.</text>
</comment>
<feature type="transmembrane region" description="Helical" evidence="6">
    <location>
        <begin position="429"/>
        <end position="454"/>
    </location>
</feature>
<feature type="transmembrane region" description="Helical" evidence="6">
    <location>
        <begin position="515"/>
        <end position="538"/>
    </location>
</feature>
<feature type="transmembrane region" description="Helical" evidence="6">
    <location>
        <begin position="275"/>
        <end position="293"/>
    </location>
</feature>
<feature type="transmembrane region" description="Helical" evidence="6">
    <location>
        <begin position="113"/>
        <end position="135"/>
    </location>
</feature>
<dbReference type="GO" id="GO:0015205">
    <property type="term" value="F:nucleobase transmembrane transporter activity"/>
    <property type="evidence" value="ECO:0007669"/>
    <property type="project" value="TreeGrafter"/>
</dbReference>
<evidence type="ECO:0000256" key="1">
    <source>
        <dbReference type="ARBA" id="ARBA00004141"/>
    </source>
</evidence>
<feature type="transmembrane region" description="Helical" evidence="6">
    <location>
        <begin position="234"/>
        <end position="254"/>
    </location>
</feature>
<name>C7GUD8_YEAS2</name>
<evidence type="ECO:0000256" key="4">
    <source>
        <dbReference type="ARBA" id="ARBA00022989"/>
    </source>
</evidence>
<dbReference type="CDD" id="cd11482">
    <property type="entry name" value="SLC-NCS1sbd_NRT1-like"/>
    <property type="match status" value="1"/>
</dbReference>
<feature type="transmembrane region" description="Helical" evidence="6">
    <location>
        <begin position="313"/>
        <end position="335"/>
    </location>
</feature>
<dbReference type="OrthoDB" id="2018619at2759"/>
<evidence type="ECO:0000313" key="8">
    <source>
        <dbReference type="Proteomes" id="UP000008073"/>
    </source>
</evidence>
<keyword evidence="4 6" id="KW-1133">Transmembrane helix</keyword>
<organism evidence="7 8">
    <name type="scientific">Saccharomyces cerevisiae (strain JAY291)</name>
    <name type="common">Baker's yeast</name>
    <dbReference type="NCBI Taxonomy" id="574961"/>
    <lineage>
        <taxon>Eukaryota</taxon>
        <taxon>Fungi</taxon>
        <taxon>Dikarya</taxon>
        <taxon>Ascomycota</taxon>
        <taxon>Saccharomycotina</taxon>
        <taxon>Saccharomycetes</taxon>
        <taxon>Saccharomycetales</taxon>
        <taxon>Saccharomycetaceae</taxon>
        <taxon>Saccharomyces</taxon>
    </lineage>
</organism>
<dbReference type="Proteomes" id="UP000008073">
    <property type="component" value="Unassembled WGS sequence"/>
</dbReference>
<proteinExistence type="inferred from homology"/>
<dbReference type="EMBL" id="ACFL01000301">
    <property type="protein sequence ID" value="EEU05581.1"/>
    <property type="molecule type" value="Genomic_DNA"/>
</dbReference>
<evidence type="ECO:0000313" key="7">
    <source>
        <dbReference type="EMBL" id="EEU05581.1"/>
    </source>
</evidence>
<evidence type="ECO:0000256" key="3">
    <source>
        <dbReference type="ARBA" id="ARBA00022692"/>
    </source>
</evidence>
<reference evidence="7 8" key="1">
    <citation type="journal article" date="2009" name="Genome Res.">
        <title>Genome structure of a Saccharomyces cerevisiae strain widely used in bioethanol production.</title>
        <authorList>
            <person name="Argueso J.L."/>
            <person name="Carazzolle M.F."/>
            <person name="Mieczkowski P.A."/>
            <person name="Duarte F.M."/>
            <person name="Netto O.V."/>
            <person name="Missawa S.K."/>
            <person name="Galzerani F."/>
            <person name="Costa G.G."/>
            <person name="Vidal R.O."/>
            <person name="Noronha M.F."/>
            <person name="Dominska M."/>
            <person name="Andrietta M.G."/>
            <person name="Andrietta S.R."/>
            <person name="Cunha A.F."/>
            <person name="Gomes L.H."/>
            <person name="Tavares F.C."/>
            <person name="Alcarde A.R."/>
            <person name="Dietrich F.S."/>
            <person name="McCusker J.H."/>
            <person name="Petes T.D."/>
            <person name="Pereira G.A."/>
        </authorList>
    </citation>
    <scope>NUCLEOTIDE SEQUENCE [LARGE SCALE GENOMIC DNA]</scope>
    <source>
        <strain evidence="7 8">JAY291</strain>
    </source>
</reference>
<dbReference type="AlphaFoldDB" id="C7GUD8"/>
<feature type="transmembrane region" description="Helical" evidence="6">
    <location>
        <begin position="147"/>
        <end position="168"/>
    </location>
</feature>
<comment type="subcellular location">
    <subcellularLocation>
        <location evidence="1">Membrane</location>
        <topology evidence="1">Multi-pass membrane protein</topology>
    </subcellularLocation>
</comment>
<evidence type="ECO:0008006" key="9">
    <source>
        <dbReference type="Google" id="ProtNLM"/>
    </source>
</evidence>
<accession>C7GUD8</accession>
<keyword evidence="5 6" id="KW-0472">Membrane</keyword>
<dbReference type="InterPro" id="IPR001248">
    <property type="entry name" value="Pur-cyt_permease"/>
</dbReference>
<comment type="caution">
    <text evidence="7">The sequence shown here is derived from an EMBL/GenBank/DDBJ whole genome shotgun (WGS) entry which is preliminary data.</text>
</comment>
<feature type="transmembrane region" description="Helical" evidence="6">
    <location>
        <begin position="484"/>
        <end position="503"/>
    </location>
</feature>
<sequence>MKNVENIHSSRLTNVKSVLSATELSIIRSNANLEKPSVPSGCYGRILRKLEVPHDGKPISILRNPDLEPIKLRERKWGFWSFFAYWALPNCSIGTLSTGSALLALNLNVKESIGVLVVSNIIVSLFTIACSNPGIKYHIGYTLDQRLLFGIYGSYLTILIRVGLSIVLYAYLSWMGGLCVNMVFNSFSVHYLNMKNIFPDSVPFVTKDFVGFLCFQLIQMPFSFVRPSLVNVPSIVASLMSLAAVVGMFAYLLTTNSGPGPLYNVKIEMSTKERAWAWIFGITIWYSGVAAPVSNQSDYSRFATGGPSSYWGLSLGSILLGVFVPVSGLICASACKQLYGQAYWSPDQIVTQWLNDSYSAKSRAAAFFIGISFTGSQLFFNLTQNGYSCGMDLAGILPKYINVTRGTLFVQLISWLVQPWTFFNSSSAFLNAVSSFGIFTTPIVAINAVEFFYFRRSTIPLIDFFTLSKEGTYWYTSGFNWKSILSLLAGISLGIPGLVYQVNTGSKINTGMQNFYYGYIFFSPLVSGGLYLILTHLFPVRHEKMCKGDPVDFFNCFNDQERQKMGMLPCGAESGGIYEYLDGEECEDTIEQKGNFIITDQKKSFLTRSLV</sequence>
<gene>
    <name evidence="7" type="ORF">C1Q_05657</name>
</gene>
<protein>
    <recommendedName>
        <fullName evidence="9">Thiamine transporter</fullName>
    </recommendedName>
</protein>
<dbReference type="PANTHER" id="PTHR30618">
    <property type="entry name" value="NCS1 FAMILY PURINE/PYRIMIDINE TRANSPORTER"/>
    <property type="match status" value="1"/>
</dbReference>
<evidence type="ECO:0000256" key="6">
    <source>
        <dbReference type="SAM" id="Phobius"/>
    </source>
</evidence>
<dbReference type="PANTHER" id="PTHR30618:SF15">
    <property type="entry name" value="NICOTINAMIDE RIBOSIDE TRANSPORTER 1-RELATED"/>
    <property type="match status" value="1"/>
</dbReference>